<dbReference type="Gene3D" id="3.40.50.720">
    <property type="entry name" value="NAD(P)-binding Rossmann-like Domain"/>
    <property type="match status" value="1"/>
</dbReference>
<dbReference type="AlphaFoldDB" id="A0A382HR84"/>
<reference evidence="3" key="1">
    <citation type="submission" date="2018-05" db="EMBL/GenBank/DDBJ databases">
        <authorList>
            <person name="Lanie J.A."/>
            <person name="Ng W.-L."/>
            <person name="Kazmierczak K.M."/>
            <person name="Andrzejewski T.M."/>
            <person name="Davidsen T.M."/>
            <person name="Wayne K.J."/>
            <person name="Tettelin H."/>
            <person name="Glass J.I."/>
            <person name="Rusch D."/>
            <person name="Podicherti R."/>
            <person name="Tsui H.-C.T."/>
            <person name="Winkler M.E."/>
        </authorList>
    </citation>
    <scope>NUCLEOTIDE SEQUENCE</scope>
</reference>
<proteinExistence type="inferred from homology"/>
<dbReference type="InterPro" id="IPR001509">
    <property type="entry name" value="Epimerase_deHydtase"/>
</dbReference>
<name>A0A382HR84_9ZZZZ</name>
<evidence type="ECO:0000259" key="2">
    <source>
        <dbReference type="Pfam" id="PF01370"/>
    </source>
</evidence>
<dbReference type="EMBL" id="UINC01062474">
    <property type="protein sequence ID" value="SVB89133.1"/>
    <property type="molecule type" value="Genomic_DNA"/>
</dbReference>
<gene>
    <name evidence="3" type="ORF">METZ01_LOCUS241987</name>
</gene>
<evidence type="ECO:0000313" key="3">
    <source>
        <dbReference type="EMBL" id="SVB89133.1"/>
    </source>
</evidence>
<accession>A0A382HR84</accession>
<dbReference type="PANTHER" id="PTHR43000">
    <property type="entry name" value="DTDP-D-GLUCOSE 4,6-DEHYDRATASE-RELATED"/>
    <property type="match status" value="1"/>
</dbReference>
<comment type="similarity">
    <text evidence="1">Belongs to the NAD(P)-dependent epimerase/dehydratase family.</text>
</comment>
<evidence type="ECO:0000256" key="1">
    <source>
        <dbReference type="ARBA" id="ARBA00007637"/>
    </source>
</evidence>
<protein>
    <recommendedName>
        <fullName evidence="2">NAD-dependent epimerase/dehydratase domain-containing protein</fullName>
    </recommendedName>
</protein>
<organism evidence="3">
    <name type="scientific">marine metagenome</name>
    <dbReference type="NCBI Taxonomy" id="408172"/>
    <lineage>
        <taxon>unclassified sequences</taxon>
        <taxon>metagenomes</taxon>
        <taxon>ecological metagenomes</taxon>
    </lineage>
</organism>
<dbReference type="InterPro" id="IPR036291">
    <property type="entry name" value="NAD(P)-bd_dom_sf"/>
</dbReference>
<dbReference type="SUPFAM" id="SSF51735">
    <property type="entry name" value="NAD(P)-binding Rossmann-fold domains"/>
    <property type="match status" value="1"/>
</dbReference>
<feature type="domain" description="NAD-dependent epimerase/dehydratase" evidence="2">
    <location>
        <begin position="3"/>
        <end position="241"/>
    </location>
</feature>
<dbReference type="Pfam" id="PF01370">
    <property type="entry name" value="Epimerase"/>
    <property type="match status" value="1"/>
</dbReference>
<sequence>MKILVTGGTGFIGKRVVSQLLKNNINVVASDINIKNEQESFEQFLNKKKINKDNVKLIYLDISLRENIEKIITSNKITHIIACGYQMSNLIDKNPVKGAEINIVGMTNLFQAVVDFQLKRLVFPSSQSIYGTSSEVYNNKPVKEDDYCGLQHQLFTYAVMKLLNEFMAKKYITTEGISIACTRPSVVFGYGRKRSSLMWAEEFATNPALGKPVNLPFAAKNKDNFIYVEDCAQQLIELCLKDKLNHFVYNTGTETASGTELKNIITSLIPDAVINFDEYANPTPFIDDQDDQRIRNEITFIPRTLKQGIKEHMNEARLDHGLEILN</sequence>